<organism evidence="9 10">
    <name type="scientific">Parabacteroides goldsteinii DSM 19448 = WAL 12034</name>
    <dbReference type="NCBI Taxonomy" id="927665"/>
    <lineage>
        <taxon>Bacteria</taxon>
        <taxon>Pseudomonadati</taxon>
        <taxon>Bacteroidota</taxon>
        <taxon>Bacteroidia</taxon>
        <taxon>Bacteroidales</taxon>
        <taxon>Tannerellaceae</taxon>
        <taxon>Parabacteroides</taxon>
    </lineage>
</organism>
<dbReference type="SUPFAM" id="SSF52833">
    <property type="entry name" value="Thioredoxin-like"/>
    <property type="match status" value="1"/>
</dbReference>
<evidence type="ECO:0000256" key="7">
    <source>
        <dbReference type="SAM" id="SignalP"/>
    </source>
</evidence>
<dbReference type="GO" id="GO:0045454">
    <property type="term" value="P:cell redox homeostasis"/>
    <property type="evidence" value="ECO:0007669"/>
    <property type="project" value="TreeGrafter"/>
</dbReference>
<keyword evidence="7" id="KW-0732">Signal</keyword>
<dbReference type="InterPro" id="IPR013766">
    <property type="entry name" value="Thioredoxin_domain"/>
</dbReference>
<dbReference type="HOGENOM" id="CLU_090389_2_1_10"/>
<dbReference type="InterPro" id="IPR017937">
    <property type="entry name" value="Thioredoxin_CS"/>
</dbReference>
<accession>A0A0F5J7B8</accession>
<dbReference type="AlphaFoldDB" id="A0A0F5J7B8"/>
<evidence type="ECO:0000256" key="5">
    <source>
        <dbReference type="ARBA" id="ARBA00023284"/>
    </source>
</evidence>
<dbReference type="RefSeq" id="WP_082207555.1">
    <property type="nucleotide sequence ID" value="NZ_KQ033913.1"/>
</dbReference>
<dbReference type="PANTHER" id="PTHR45663">
    <property type="entry name" value="GEO12009P1"/>
    <property type="match status" value="1"/>
</dbReference>
<gene>
    <name evidence="9" type="ORF">HMPREF1535_03533</name>
</gene>
<dbReference type="PANTHER" id="PTHR45663:SF11">
    <property type="entry name" value="GEO12009P1"/>
    <property type="match status" value="1"/>
</dbReference>
<feature type="signal peptide" evidence="7">
    <location>
        <begin position="1"/>
        <end position="26"/>
    </location>
</feature>
<evidence type="ECO:0000313" key="9">
    <source>
        <dbReference type="EMBL" id="KKB53307.1"/>
    </source>
</evidence>
<feature type="domain" description="Thioredoxin" evidence="8">
    <location>
        <begin position="26"/>
        <end position="160"/>
    </location>
</feature>
<dbReference type="PROSITE" id="PS00194">
    <property type="entry name" value="THIOREDOXIN_1"/>
    <property type="match status" value="1"/>
</dbReference>
<dbReference type="EMBL" id="AQHV01000015">
    <property type="protein sequence ID" value="KKB53307.1"/>
    <property type="molecule type" value="Genomic_DNA"/>
</dbReference>
<proteinExistence type="inferred from homology"/>
<name>A0A0F5J7B8_9BACT</name>
<protein>
    <recommendedName>
        <fullName evidence="6">Thioredoxin</fullName>
    </recommendedName>
</protein>
<dbReference type="PRINTS" id="PR00421">
    <property type="entry name" value="THIOREDOXIN"/>
</dbReference>
<keyword evidence="5" id="KW-0676">Redox-active center</keyword>
<dbReference type="NCBIfam" id="TIGR01068">
    <property type="entry name" value="thioredoxin"/>
    <property type="match status" value="1"/>
</dbReference>
<reference evidence="9 10" key="1">
    <citation type="submission" date="2013-04" db="EMBL/GenBank/DDBJ databases">
        <title>The Genome Sequence of Parabacteroides goldsteinii DSM 19448.</title>
        <authorList>
            <consortium name="The Broad Institute Genomics Platform"/>
            <person name="Earl A."/>
            <person name="Ward D."/>
            <person name="Feldgarden M."/>
            <person name="Gevers D."/>
            <person name="Martens E."/>
            <person name="Sakamoto M."/>
            <person name="Benno Y."/>
            <person name="Song Y."/>
            <person name="Liu C."/>
            <person name="Lee J."/>
            <person name="Bolanos M."/>
            <person name="Vaisanen M.L."/>
            <person name="Finegold S.M."/>
            <person name="Walker B."/>
            <person name="Young S."/>
            <person name="Zeng Q."/>
            <person name="Gargeya S."/>
            <person name="Fitzgerald M."/>
            <person name="Haas B."/>
            <person name="Abouelleil A."/>
            <person name="Allen A.W."/>
            <person name="Alvarado L."/>
            <person name="Arachchi H.M."/>
            <person name="Berlin A.M."/>
            <person name="Chapman S.B."/>
            <person name="Gainer-Dewar J."/>
            <person name="Goldberg J."/>
            <person name="Griggs A."/>
            <person name="Gujja S."/>
            <person name="Hansen M."/>
            <person name="Howarth C."/>
            <person name="Imamovic A."/>
            <person name="Ireland A."/>
            <person name="Larimer J."/>
            <person name="McCowan C."/>
            <person name="Murphy C."/>
            <person name="Pearson M."/>
            <person name="Poon T.W."/>
            <person name="Priest M."/>
            <person name="Roberts A."/>
            <person name="Saif S."/>
            <person name="Shea T."/>
            <person name="Sisk P."/>
            <person name="Sykes S."/>
            <person name="Wortman J."/>
            <person name="Nusbaum C."/>
            <person name="Birren B."/>
        </authorList>
    </citation>
    <scope>NUCLEOTIDE SEQUENCE [LARGE SCALE GENOMIC DNA]</scope>
    <source>
        <strain evidence="9 10">DSM 19448</strain>
    </source>
</reference>
<dbReference type="FunFam" id="3.40.30.10:FF:000229">
    <property type="entry name" value="Thioredoxin (TRX)"/>
    <property type="match status" value="1"/>
</dbReference>
<evidence type="ECO:0000256" key="6">
    <source>
        <dbReference type="NCBIfam" id="TIGR01068"/>
    </source>
</evidence>
<evidence type="ECO:0000259" key="8">
    <source>
        <dbReference type="PROSITE" id="PS51352"/>
    </source>
</evidence>
<evidence type="ECO:0000313" key="10">
    <source>
        <dbReference type="Proteomes" id="UP000033047"/>
    </source>
</evidence>
<dbReference type="InterPro" id="IPR036249">
    <property type="entry name" value="Thioredoxin-like_sf"/>
</dbReference>
<dbReference type="PROSITE" id="PS51352">
    <property type="entry name" value="THIOREDOXIN_2"/>
    <property type="match status" value="1"/>
</dbReference>
<keyword evidence="4" id="KW-1015">Disulfide bond</keyword>
<dbReference type="CDD" id="cd02947">
    <property type="entry name" value="TRX_family"/>
    <property type="match status" value="1"/>
</dbReference>
<keyword evidence="2" id="KW-0813">Transport</keyword>
<evidence type="ECO:0000256" key="2">
    <source>
        <dbReference type="ARBA" id="ARBA00022448"/>
    </source>
</evidence>
<dbReference type="Pfam" id="PF00085">
    <property type="entry name" value="Thioredoxin"/>
    <property type="match status" value="1"/>
</dbReference>
<dbReference type="Proteomes" id="UP000033047">
    <property type="component" value="Unassembled WGS sequence"/>
</dbReference>
<sequence length="162" mass="18071">MKSRKFFTLLALMVGFMTLASCKGQAKNNEAASDTETTGKETAAPVHLNKADFLKKVYNYEASPNEWKYLGNKPAIIDFYADWCGPCKMIAPSLEQLAKEYAGQINIYKVDVDKETELAQAFGIQGIPALLYIPMEGKPQMLQGAMPKDQLKEKIESILLKK</sequence>
<evidence type="ECO:0000256" key="1">
    <source>
        <dbReference type="ARBA" id="ARBA00008987"/>
    </source>
</evidence>
<dbReference type="PROSITE" id="PS51257">
    <property type="entry name" value="PROKAR_LIPOPROTEIN"/>
    <property type="match status" value="1"/>
</dbReference>
<feature type="chain" id="PRO_5002488708" description="Thioredoxin" evidence="7">
    <location>
        <begin position="27"/>
        <end position="162"/>
    </location>
</feature>
<comment type="caution">
    <text evidence="9">The sequence shown here is derived from an EMBL/GenBank/DDBJ whole genome shotgun (WGS) entry which is preliminary data.</text>
</comment>
<evidence type="ECO:0000256" key="4">
    <source>
        <dbReference type="ARBA" id="ARBA00023157"/>
    </source>
</evidence>
<comment type="similarity">
    <text evidence="1">Belongs to the thioredoxin family.</text>
</comment>
<dbReference type="GO" id="GO:0005829">
    <property type="term" value="C:cytosol"/>
    <property type="evidence" value="ECO:0007669"/>
    <property type="project" value="TreeGrafter"/>
</dbReference>
<dbReference type="Gene3D" id="3.40.30.10">
    <property type="entry name" value="Glutaredoxin"/>
    <property type="match status" value="1"/>
</dbReference>
<dbReference type="PATRIC" id="fig|927665.4.peg.3634"/>
<keyword evidence="3" id="KW-0249">Electron transport</keyword>
<evidence type="ECO:0000256" key="3">
    <source>
        <dbReference type="ARBA" id="ARBA00022982"/>
    </source>
</evidence>
<dbReference type="GO" id="GO:0015035">
    <property type="term" value="F:protein-disulfide reductase activity"/>
    <property type="evidence" value="ECO:0007669"/>
    <property type="project" value="UniProtKB-UniRule"/>
</dbReference>
<dbReference type="STRING" id="927665.HMPREF1535_03533"/>
<dbReference type="InterPro" id="IPR005746">
    <property type="entry name" value="Thioredoxin"/>
</dbReference>